<dbReference type="NCBIfam" id="TIGR01552">
    <property type="entry name" value="phd_fam"/>
    <property type="match status" value="1"/>
</dbReference>
<proteinExistence type="inferred from homology"/>
<reference evidence="3" key="2">
    <citation type="journal article" date="2018" name="Environ. Microbiol.">
        <title>Bloom of a denitrifying methanotroph, 'Candidatus Methylomirabilis limnetica', in a deep stratified lake.</title>
        <authorList>
            <person name="Graf J.S."/>
            <person name="Mayr M.J."/>
            <person name="Marchant H.K."/>
            <person name="Tienken D."/>
            <person name="Hach P.F."/>
            <person name="Brand A."/>
            <person name="Schubert C.J."/>
            <person name="Kuypers M.M."/>
            <person name="Milucka J."/>
        </authorList>
    </citation>
    <scope>NUCLEOTIDE SEQUENCE [LARGE SCALE GENOMIC DNA]</scope>
    <source>
        <strain evidence="3">Zug</strain>
    </source>
</reference>
<keyword evidence="3" id="KW-1185">Reference proteome</keyword>
<organism evidence="2 3">
    <name type="scientific">Candidatus Methylomirabilis limnetica</name>
    <dbReference type="NCBI Taxonomy" id="2033718"/>
    <lineage>
        <taxon>Bacteria</taxon>
        <taxon>Candidatus Methylomirabilota</taxon>
        <taxon>Candidatus Methylomirabilia</taxon>
        <taxon>Candidatus Methylomirabilales</taxon>
        <taxon>Candidatus Methylomirabilaceae</taxon>
        <taxon>Candidatus Methylomirabilis</taxon>
    </lineage>
</organism>
<evidence type="ECO:0000313" key="2">
    <source>
        <dbReference type="EMBL" id="PTL35657.1"/>
    </source>
</evidence>
<gene>
    <name evidence="2" type="ORF">CLG94_07780</name>
</gene>
<dbReference type="Gene3D" id="3.40.1620.10">
    <property type="entry name" value="YefM-like domain"/>
    <property type="match status" value="1"/>
</dbReference>
<reference evidence="2 3" key="1">
    <citation type="submission" date="2017-09" db="EMBL/GenBank/DDBJ databases">
        <title>Bloom of a denitrifying methanotroph, Candidatus Methylomirabilis limnetica, in a deep stratified lake.</title>
        <authorList>
            <person name="Graf J.S."/>
            <person name="Marchant H.K."/>
            <person name="Tienken D."/>
            <person name="Hach P.F."/>
            <person name="Brand A."/>
            <person name="Schubert C.J."/>
            <person name="Kuypers M.M."/>
            <person name="Milucka J."/>
        </authorList>
    </citation>
    <scope>NUCLEOTIDE SEQUENCE [LARGE SCALE GENOMIC DNA]</scope>
    <source>
        <strain evidence="2 3">Zug</strain>
    </source>
</reference>
<evidence type="ECO:0000313" key="3">
    <source>
        <dbReference type="Proteomes" id="UP000241436"/>
    </source>
</evidence>
<accession>A0A2T4TX45</accession>
<name>A0A2T4TX45_9BACT</name>
<comment type="caution">
    <text evidence="2">The sequence shown here is derived from an EMBL/GenBank/DDBJ whole genome shotgun (WGS) entry which is preliminary data.</text>
</comment>
<dbReference type="Proteomes" id="UP000241436">
    <property type="component" value="Unassembled WGS sequence"/>
</dbReference>
<sequence>MDMVKKVNALNARKKLGQLLEEVYYKGDQFVIERAGRPMAAVVPVWQLEERATRKERLLGTVEKVWQQTKHLKPGIVEREVKQAIKAVRERAGRRKA</sequence>
<dbReference type="AlphaFoldDB" id="A0A2T4TX45"/>
<evidence type="ECO:0000256" key="1">
    <source>
        <dbReference type="ARBA" id="ARBA00009981"/>
    </source>
</evidence>
<comment type="similarity">
    <text evidence="1">Belongs to the phD/YefM antitoxin family.</text>
</comment>
<protein>
    <submittedName>
        <fullName evidence="2">Uncharacterized protein</fullName>
    </submittedName>
</protein>
<dbReference type="SUPFAM" id="SSF143120">
    <property type="entry name" value="YefM-like"/>
    <property type="match status" value="1"/>
</dbReference>
<dbReference type="InterPro" id="IPR036165">
    <property type="entry name" value="YefM-like_sf"/>
</dbReference>
<dbReference type="EMBL" id="NVQC01000022">
    <property type="protein sequence ID" value="PTL35657.1"/>
    <property type="molecule type" value="Genomic_DNA"/>
</dbReference>